<dbReference type="EMBL" id="CP001322">
    <property type="protein sequence ID" value="ACL02674.1"/>
    <property type="molecule type" value="Genomic_DNA"/>
</dbReference>
<dbReference type="AlphaFoldDB" id="B8FIA7"/>
<evidence type="ECO:0008006" key="4">
    <source>
        <dbReference type="Google" id="ProtNLM"/>
    </source>
</evidence>
<feature type="transmembrane region" description="Helical" evidence="1">
    <location>
        <begin position="113"/>
        <end position="139"/>
    </location>
</feature>
<accession>B8FIA7</accession>
<feature type="transmembrane region" description="Helical" evidence="1">
    <location>
        <begin position="33"/>
        <end position="52"/>
    </location>
</feature>
<evidence type="ECO:0000313" key="2">
    <source>
        <dbReference type="EMBL" id="ACL02674.1"/>
    </source>
</evidence>
<dbReference type="Proteomes" id="UP000000739">
    <property type="component" value="Chromosome"/>
</dbReference>
<feature type="transmembrane region" description="Helical" evidence="1">
    <location>
        <begin position="215"/>
        <end position="235"/>
    </location>
</feature>
<gene>
    <name evidence="2" type="ordered locus">Dalk_0971</name>
</gene>
<dbReference type="KEGG" id="dal:Dalk_0971"/>
<dbReference type="HOGENOM" id="CLU_498524_0_0_7"/>
<feature type="transmembrane region" description="Helical" evidence="1">
    <location>
        <begin position="64"/>
        <end position="93"/>
    </location>
</feature>
<keyword evidence="1" id="KW-1133">Transmembrane helix</keyword>
<name>B8FIA7_DESAL</name>
<evidence type="ECO:0000313" key="3">
    <source>
        <dbReference type="Proteomes" id="UP000000739"/>
    </source>
</evidence>
<feature type="transmembrane region" description="Helical" evidence="1">
    <location>
        <begin position="396"/>
        <end position="414"/>
    </location>
</feature>
<evidence type="ECO:0000256" key="1">
    <source>
        <dbReference type="SAM" id="Phobius"/>
    </source>
</evidence>
<keyword evidence="3" id="KW-1185">Reference proteome</keyword>
<proteinExistence type="predicted"/>
<organism evidence="2 3">
    <name type="scientific">Desulfatibacillum aliphaticivorans</name>
    <dbReference type="NCBI Taxonomy" id="218208"/>
    <lineage>
        <taxon>Bacteria</taxon>
        <taxon>Pseudomonadati</taxon>
        <taxon>Thermodesulfobacteriota</taxon>
        <taxon>Desulfobacteria</taxon>
        <taxon>Desulfobacterales</taxon>
        <taxon>Desulfatibacillaceae</taxon>
        <taxon>Desulfatibacillum</taxon>
    </lineage>
</organism>
<keyword evidence="1" id="KW-0812">Transmembrane</keyword>
<reference evidence="2 3" key="1">
    <citation type="journal article" date="2012" name="Environ. Microbiol.">
        <title>The genome sequence of Desulfatibacillum alkenivorans AK-01: a blueprint for anaerobic alkane oxidation.</title>
        <authorList>
            <person name="Callaghan A.V."/>
            <person name="Morris B.E."/>
            <person name="Pereira I.A."/>
            <person name="McInerney M.J."/>
            <person name="Austin R.N."/>
            <person name="Groves J.T."/>
            <person name="Kukor J.J."/>
            <person name="Suflita J.M."/>
            <person name="Young L.Y."/>
            <person name="Zylstra G.J."/>
            <person name="Wawrik B."/>
        </authorList>
    </citation>
    <scope>NUCLEOTIDE SEQUENCE [LARGE SCALE GENOMIC DNA]</scope>
    <source>
        <strain evidence="2 3">AK-01</strain>
    </source>
</reference>
<protein>
    <recommendedName>
        <fullName evidence="4">DUF4129 domain-containing protein</fullName>
    </recommendedName>
</protein>
<sequence>MIRGRKKTADEKPALDLVEESVQLLRQGGLSLALPYLLGTVPFVMALLFFISDMGASPFAKQHLVPYSFALTVLFLWMKTCHLIFVQSILAGLYDQEPPGFKQILKALPCQAFIHATGFIVLPIAAMIALPIGWTIAFFQNALCIDFNKPVGLKSAWRQAWTQAMLWPGQNHAALFVLSAFSFTIWLNLFFFLIFLPSMAKILIGVESQYILSAYSTIFNATYMSAVLGLTYICFDPFLKAMYALRCYYGASLSTGDDIKARLRRLKHAKTALAATALCALCLFSGGRALAEEAEAPRQTFDRPQLEESIHDVMEQPVFSWRLPKEMAPESEEEQGFLAKAAKWIMEKLEIAIEGIADGVRAVWKWIENLLPKMELEPRERKKTDSNIDWLNALKIVLWVLLIIGAVALVLWFVKTLKQKNRALESHAEEAEPLPELDIMDEEITADRLSTNAWLDMARDLMAQGAHLEALRAYYLAALAQLAQADMISIAKYKSNREYNTELHRKARDKKELLELFGGAIKVFEKHWYGLHPVDRDIVGNFASSQERIMTIAKNF</sequence>
<dbReference type="RefSeq" id="WP_012610112.1">
    <property type="nucleotide sequence ID" value="NC_011768.1"/>
</dbReference>
<keyword evidence="1" id="KW-0472">Membrane</keyword>
<dbReference type="eggNOG" id="ENOG502ZBQ8">
    <property type="taxonomic scope" value="Bacteria"/>
</dbReference>
<feature type="transmembrane region" description="Helical" evidence="1">
    <location>
        <begin position="173"/>
        <end position="195"/>
    </location>
</feature>